<dbReference type="GO" id="GO:0005783">
    <property type="term" value="C:endoplasmic reticulum"/>
    <property type="evidence" value="ECO:0007669"/>
    <property type="project" value="TreeGrafter"/>
</dbReference>
<evidence type="ECO:0000256" key="4">
    <source>
        <dbReference type="ARBA" id="ARBA00022692"/>
    </source>
</evidence>
<dbReference type="GO" id="GO:0047750">
    <property type="term" value="F:cholestenol delta-isomerase activity"/>
    <property type="evidence" value="ECO:0007669"/>
    <property type="project" value="InterPro"/>
</dbReference>
<keyword evidence="7" id="KW-0756">Sterol biosynthesis</keyword>
<dbReference type="PROSITE" id="PS51751">
    <property type="entry name" value="EXPERA"/>
    <property type="match status" value="1"/>
</dbReference>
<keyword evidence="12" id="KW-0413">Isomerase</keyword>
<evidence type="ECO:0000259" key="13">
    <source>
        <dbReference type="PROSITE" id="PS51751"/>
    </source>
</evidence>
<proteinExistence type="inferred from homology"/>
<accession>A0A8J1XYI7</accession>
<keyword evidence="6" id="KW-1133">Transmembrane helix</keyword>
<keyword evidence="15" id="KW-1185">Reference proteome</keyword>
<evidence type="ECO:0000256" key="1">
    <source>
        <dbReference type="ARBA" id="ARBA00004141"/>
    </source>
</evidence>
<dbReference type="PANTHER" id="PTHR14207">
    <property type="entry name" value="STEROL ISOMERASE"/>
    <property type="match status" value="1"/>
</dbReference>
<evidence type="ECO:0000256" key="8">
    <source>
        <dbReference type="ARBA" id="ARBA00023098"/>
    </source>
</evidence>
<protein>
    <recommendedName>
        <fullName evidence="13">EXPERA domain-containing protein</fullName>
    </recommendedName>
</protein>
<evidence type="ECO:0000256" key="2">
    <source>
        <dbReference type="ARBA" id="ARBA00008337"/>
    </source>
</evidence>
<dbReference type="OrthoDB" id="58557at2759"/>
<evidence type="ECO:0000313" key="14">
    <source>
        <dbReference type="EMBL" id="CAH1794632.1"/>
    </source>
</evidence>
<evidence type="ECO:0000256" key="10">
    <source>
        <dbReference type="ARBA" id="ARBA00023166"/>
    </source>
</evidence>
<evidence type="ECO:0000313" key="15">
    <source>
        <dbReference type="Proteomes" id="UP000749559"/>
    </source>
</evidence>
<evidence type="ECO:0000256" key="5">
    <source>
        <dbReference type="ARBA" id="ARBA00022955"/>
    </source>
</evidence>
<comment type="caution">
    <text evidence="14">The sequence shown here is derived from an EMBL/GenBank/DDBJ whole genome shotgun (WGS) entry which is preliminary data.</text>
</comment>
<keyword evidence="10" id="KW-1207">Sterol metabolism</keyword>
<dbReference type="Pfam" id="PF05241">
    <property type="entry name" value="EBP"/>
    <property type="match status" value="1"/>
</dbReference>
<reference evidence="14" key="1">
    <citation type="submission" date="2022-03" db="EMBL/GenBank/DDBJ databases">
        <authorList>
            <person name="Martin C."/>
        </authorList>
    </citation>
    <scope>NUCLEOTIDE SEQUENCE</scope>
</reference>
<keyword evidence="8" id="KW-0443">Lipid metabolism</keyword>
<dbReference type="GO" id="GO:0000247">
    <property type="term" value="F:C-8 sterol isomerase activity"/>
    <property type="evidence" value="ECO:0007669"/>
    <property type="project" value="TreeGrafter"/>
</dbReference>
<evidence type="ECO:0000256" key="12">
    <source>
        <dbReference type="ARBA" id="ARBA00023235"/>
    </source>
</evidence>
<dbReference type="PANTHER" id="PTHR14207:SF0">
    <property type="entry name" value="3-BETA-HYDROXYSTEROID-DELTA(8),DELTA(7)-ISOMERASE"/>
    <property type="match status" value="1"/>
</dbReference>
<dbReference type="GO" id="GO:0006695">
    <property type="term" value="P:cholesterol biosynthetic process"/>
    <property type="evidence" value="ECO:0007669"/>
    <property type="project" value="TreeGrafter"/>
</dbReference>
<dbReference type="GO" id="GO:0004769">
    <property type="term" value="F:steroid Delta-isomerase activity"/>
    <property type="evidence" value="ECO:0007669"/>
    <property type="project" value="TreeGrafter"/>
</dbReference>
<keyword evidence="4" id="KW-0812">Transmembrane</keyword>
<dbReference type="Proteomes" id="UP000749559">
    <property type="component" value="Unassembled WGS sequence"/>
</dbReference>
<organism evidence="14 15">
    <name type="scientific">Owenia fusiformis</name>
    <name type="common">Polychaete worm</name>
    <dbReference type="NCBI Taxonomy" id="6347"/>
    <lineage>
        <taxon>Eukaryota</taxon>
        <taxon>Metazoa</taxon>
        <taxon>Spiralia</taxon>
        <taxon>Lophotrochozoa</taxon>
        <taxon>Annelida</taxon>
        <taxon>Polychaeta</taxon>
        <taxon>Sedentaria</taxon>
        <taxon>Canalipalpata</taxon>
        <taxon>Sabellida</taxon>
        <taxon>Oweniida</taxon>
        <taxon>Oweniidae</taxon>
        <taxon>Owenia</taxon>
    </lineage>
</organism>
<sequence length="236" mass="27247">MPGDHPYLPSSLQLPHYEPNTKPLLEILGIFFAIVTLVLIATWLILGKMQHGRLGVLLKIKLIWLVVSGLIHMVLEGYFSVFHRTLAGEQTLLAQMWKEYGLGDSRYIASDNFTVCMETITAFIDGPLCILTTVAFVKSHPLRYPLQLTVSLCQLYGDVLYFMTSYFDGFKHGEMWHPLYFWFYFVFLNSIWIIIPAILVADAFRNLMVAQEIFDKKNKIESFAPKSRNPKKKKQY</sequence>
<keyword evidence="11" id="KW-0753">Steroid metabolism</keyword>
<keyword evidence="9" id="KW-0472">Membrane</keyword>
<evidence type="ECO:0000256" key="3">
    <source>
        <dbReference type="ARBA" id="ARBA00022516"/>
    </source>
</evidence>
<dbReference type="InterPro" id="IPR007905">
    <property type="entry name" value="EBP"/>
</dbReference>
<evidence type="ECO:0000256" key="7">
    <source>
        <dbReference type="ARBA" id="ARBA00023011"/>
    </source>
</evidence>
<name>A0A8J1XYI7_OWEFU</name>
<comment type="similarity">
    <text evidence="2">Belongs to the EBP family.</text>
</comment>
<evidence type="ECO:0000256" key="9">
    <source>
        <dbReference type="ARBA" id="ARBA00023136"/>
    </source>
</evidence>
<evidence type="ECO:0000256" key="11">
    <source>
        <dbReference type="ARBA" id="ARBA00023221"/>
    </source>
</evidence>
<comment type="subcellular location">
    <subcellularLocation>
        <location evidence="1">Membrane</location>
        <topology evidence="1">Multi-pass membrane protein</topology>
    </subcellularLocation>
</comment>
<evidence type="ECO:0000256" key="6">
    <source>
        <dbReference type="ARBA" id="ARBA00022989"/>
    </source>
</evidence>
<feature type="domain" description="EXPERA" evidence="13">
    <location>
        <begin position="57"/>
        <end position="200"/>
    </location>
</feature>
<gene>
    <name evidence="14" type="ORF">OFUS_LOCUS19302</name>
</gene>
<keyword evidence="5" id="KW-0752">Steroid biosynthesis</keyword>
<dbReference type="InterPro" id="IPR033118">
    <property type="entry name" value="EXPERA"/>
</dbReference>
<keyword evidence="3" id="KW-0444">Lipid biosynthesis</keyword>
<dbReference type="AlphaFoldDB" id="A0A8J1XYI7"/>
<dbReference type="GO" id="GO:0016020">
    <property type="term" value="C:membrane"/>
    <property type="evidence" value="ECO:0007669"/>
    <property type="project" value="UniProtKB-SubCell"/>
</dbReference>
<dbReference type="EMBL" id="CAIIXF020000009">
    <property type="protein sequence ID" value="CAH1794632.1"/>
    <property type="molecule type" value="Genomic_DNA"/>
</dbReference>